<evidence type="ECO:0000313" key="1">
    <source>
        <dbReference type="EMBL" id="RDX82711.1"/>
    </source>
</evidence>
<evidence type="ECO:0000313" key="2">
    <source>
        <dbReference type="Proteomes" id="UP000257109"/>
    </source>
</evidence>
<organism evidence="1 2">
    <name type="scientific">Mucuna pruriens</name>
    <name type="common">Velvet bean</name>
    <name type="synonym">Dolichos pruriens</name>
    <dbReference type="NCBI Taxonomy" id="157652"/>
    <lineage>
        <taxon>Eukaryota</taxon>
        <taxon>Viridiplantae</taxon>
        <taxon>Streptophyta</taxon>
        <taxon>Embryophyta</taxon>
        <taxon>Tracheophyta</taxon>
        <taxon>Spermatophyta</taxon>
        <taxon>Magnoliopsida</taxon>
        <taxon>eudicotyledons</taxon>
        <taxon>Gunneridae</taxon>
        <taxon>Pentapetalae</taxon>
        <taxon>rosids</taxon>
        <taxon>fabids</taxon>
        <taxon>Fabales</taxon>
        <taxon>Fabaceae</taxon>
        <taxon>Papilionoideae</taxon>
        <taxon>50 kb inversion clade</taxon>
        <taxon>NPAAA clade</taxon>
        <taxon>indigoferoid/millettioid clade</taxon>
        <taxon>Phaseoleae</taxon>
        <taxon>Mucuna</taxon>
    </lineage>
</organism>
<keyword evidence="2" id="KW-1185">Reference proteome</keyword>
<sequence length="122" mass="14279">MTHYTTSILIQEQWCPPWGLGETFPRRLKVDFGAHELGGRRPVTMSITWNQVASSTNNGEEDTLQLLMQAMTSLQTHSEEQSRLSAKAEQCQMEAKERHKIVEERYQETLRMAEEREEELRR</sequence>
<proteinExistence type="predicted"/>
<dbReference type="EMBL" id="QJKJ01007571">
    <property type="protein sequence ID" value="RDX82711.1"/>
    <property type="molecule type" value="Genomic_DNA"/>
</dbReference>
<name>A0A371FWM6_MUCPR</name>
<feature type="non-terminal residue" evidence="1">
    <location>
        <position position="1"/>
    </location>
</feature>
<gene>
    <name evidence="1" type="ORF">CR513_36467</name>
</gene>
<comment type="caution">
    <text evidence="1">The sequence shown here is derived from an EMBL/GenBank/DDBJ whole genome shotgun (WGS) entry which is preliminary data.</text>
</comment>
<dbReference type="AlphaFoldDB" id="A0A371FWM6"/>
<dbReference type="Proteomes" id="UP000257109">
    <property type="component" value="Unassembled WGS sequence"/>
</dbReference>
<accession>A0A371FWM6</accession>
<reference evidence="1" key="1">
    <citation type="submission" date="2018-05" db="EMBL/GenBank/DDBJ databases">
        <title>Draft genome of Mucuna pruriens seed.</title>
        <authorList>
            <person name="Nnadi N.E."/>
            <person name="Vos R."/>
            <person name="Hasami M.H."/>
            <person name="Devisetty U.K."/>
            <person name="Aguiy J.C."/>
        </authorList>
    </citation>
    <scope>NUCLEOTIDE SEQUENCE [LARGE SCALE GENOMIC DNA]</scope>
    <source>
        <strain evidence="1">JCA_2017</strain>
    </source>
</reference>
<protein>
    <submittedName>
        <fullName evidence="1">Uncharacterized protein</fullName>
    </submittedName>
</protein>